<evidence type="ECO:0000313" key="2">
    <source>
        <dbReference type="EMBL" id="GAB46773.1"/>
    </source>
</evidence>
<protein>
    <submittedName>
        <fullName evidence="2">Uncharacterized protein</fullName>
    </submittedName>
</protein>
<comment type="caution">
    <text evidence="2">The sequence shown here is derived from an EMBL/GenBank/DDBJ whole genome shotgun (WGS) entry which is preliminary data.</text>
</comment>
<organism evidence="2 3">
    <name type="scientific">Gordonia terrae NBRC 100016</name>
    <dbReference type="NCBI Taxonomy" id="1089454"/>
    <lineage>
        <taxon>Bacteria</taxon>
        <taxon>Bacillati</taxon>
        <taxon>Actinomycetota</taxon>
        <taxon>Actinomycetes</taxon>
        <taxon>Mycobacteriales</taxon>
        <taxon>Gordoniaceae</taxon>
        <taxon>Gordonia</taxon>
    </lineage>
</organism>
<evidence type="ECO:0000256" key="1">
    <source>
        <dbReference type="SAM" id="Phobius"/>
    </source>
</evidence>
<keyword evidence="1" id="KW-0472">Membrane</keyword>
<dbReference type="Proteomes" id="UP000004881">
    <property type="component" value="Unassembled WGS sequence"/>
</dbReference>
<sequence>MRCNDMRRVTGLGGGRCDTEVVDEQRNWAEVLAGPLAGASIGAMVVIGLALAGPGRYYGWRLQKVLDLIGGMTSIDGLDDQRRELCADAERLSRRVAAYHRVPTEWHMMIWAALGAVWTYGSIIGLGVWTKDIREGIAGWQTAAFVLSVLVAASPGFLTIHWGLASTRYTYRERLRYVHEGMSGEFHRRLSPRPEWLAPKPDVWNSVDDYRAFADGDPEAGTGDMPNVS</sequence>
<keyword evidence="3" id="KW-1185">Reference proteome</keyword>
<feature type="transmembrane region" description="Helical" evidence="1">
    <location>
        <begin position="32"/>
        <end position="52"/>
    </location>
</feature>
<accession>A0ABQ0HLQ5</accession>
<feature type="transmembrane region" description="Helical" evidence="1">
    <location>
        <begin position="142"/>
        <end position="164"/>
    </location>
</feature>
<keyword evidence="1" id="KW-0812">Transmembrane</keyword>
<evidence type="ECO:0000313" key="3">
    <source>
        <dbReference type="Proteomes" id="UP000004881"/>
    </source>
</evidence>
<dbReference type="EMBL" id="BAFD01000129">
    <property type="protein sequence ID" value="GAB46773.1"/>
    <property type="molecule type" value="Genomic_DNA"/>
</dbReference>
<name>A0ABQ0HLQ5_9ACTN</name>
<reference evidence="2 3" key="1">
    <citation type="submission" date="2012-02" db="EMBL/GenBank/DDBJ databases">
        <title>Whole genome shotgun sequence of Gordonia terrae NBRC 100016.</title>
        <authorList>
            <person name="Takarada H."/>
            <person name="Hosoyama A."/>
            <person name="Tsuchikane K."/>
            <person name="Katsumata H."/>
            <person name="Yamazaki S."/>
            <person name="Fujita N."/>
        </authorList>
    </citation>
    <scope>NUCLEOTIDE SEQUENCE [LARGE SCALE GENOMIC DNA]</scope>
    <source>
        <strain evidence="2 3">NBRC 100016</strain>
    </source>
</reference>
<proteinExistence type="predicted"/>
<keyword evidence="1" id="KW-1133">Transmembrane helix</keyword>
<gene>
    <name evidence="2" type="ORF">GOTRE_181_00530</name>
</gene>
<feature type="transmembrane region" description="Helical" evidence="1">
    <location>
        <begin position="109"/>
        <end position="130"/>
    </location>
</feature>